<feature type="compositionally biased region" description="Gly residues" evidence="1">
    <location>
        <begin position="33"/>
        <end position="43"/>
    </location>
</feature>
<reference evidence="2 3" key="1">
    <citation type="submission" date="2019-07" db="EMBL/GenBank/DDBJ databases">
        <title>Genomic Encyclopedia of Type Strains, Phase I: the one thousand microbial genomes (KMG-I) project.</title>
        <authorList>
            <person name="Kyrpides N."/>
        </authorList>
    </citation>
    <scope>NUCLEOTIDE SEQUENCE [LARGE SCALE GENOMIC DNA]</scope>
    <source>
        <strain evidence="2 3">DSM 6562</strain>
    </source>
</reference>
<dbReference type="EMBL" id="VNHM01000007">
    <property type="protein sequence ID" value="TYO95512.1"/>
    <property type="molecule type" value="Genomic_DNA"/>
</dbReference>
<sequence length="50" mass="5133">MVVIKRINRTNDYLFKRIFGSEEGAETTAGTGINIGGVTGPGAGPQIPAG</sequence>
<dbReference type="RefSeq" id="WP_243131662.1">
    <property type="nucleotide sequence ID" value="NZ_VNHM01000007.1"/>
</dbReference>
<accession>A0A5S4ZS77</accession>
<evidence type="ECO:0000313" key="2">
    <source>
        <dbReference type="EMBL" id="TYO95512.1"/>
    </source>
</evidence>
<dbReference type="AlphaFoldDB" id="A0A5S4ZS77"/>
<feature type="region of interest" description="Disordered" evidence="1">
    <location>
        <begin position="28"/>
        <end position="50"/>
    </location>
</feature>
<protein>
    <submittedName>
        <fullName evidence="2">Uncharacterized protein</fullName>
    </submittedName>
</protein>
<proteinExistence type="predicted"/>
<evidence type="ECO:0000313" key="3">
    <source>
        <dbReference type="Proteomes" id="UP000323166"/>
    </source>
</evidence>
<gene>
    <name evidence="2" type="ORF">LX24_01473</name>
</gene>
<comment type="caution">
    <text evidence="2">The sequence shown here is derived from an EMBL/GenBank/DDBJ whole genome shotgun (WGS) entry which is preliminary data.</text>
</comment>
<dbReference type="Proteomes" id="UP000323166">
    <property type="component" value="Unassembled WGS sequence"/>
</dbReference>
<name>A0A5S4ZS77_9FIRM</name>
<keyword evidence="3" id="KW-1185">Reference proteome</keyword>
<evidence type="ECO:0000256" key="1">
    <source>
        <dbReference type="SAM" id="MobiDB-lite"/>
    </source>
</evidence>
<organism evidence="2 3">
    <name type="scientific">Desulfallas thermosapovorans DSM 6562</name>
    <dbReference type="NCBI Taxonomy" id="1121431"/>
    <lineage>
        <taxon>Bacteria</taxon>
        <taxon>Bacillati</taxon>
        <taxon>Bacillota</taxon>
        <taxon>Clostridia</taxon>
        <taxon>Eubacteriales</taxon>
        <taxon>Desulfallaceae</taxon>
        <taxon>Desulfallas</taxon>
    </lineage>
</organism>